<comment type="caution">
    <text evidence="2">The sequence shown here is derived from an EMBL/GenBank/DDBJ whole genome shotgun (WGS) entry which is preliminary data.</text>
</comment>
<protein>
    <submittedName>
        <fullName evidence="2">Uncharacterized protein</fullName>
    </submittedName>
</protein>
<keyword evidence="1" id="KW-0732">Signal</keyword>
<feature type="signal peptide" evidence="1">
    <location>
        <begin position="1"/>
        <end position="21"/>
    </location>
</feature>
<evidence type="ECO:0000313" key="2">
    <source>
        <dbReference type="EMBL" id="PSX38673.1"/>
    </source>
</evidence>
<accession>A0AAX0YPW6</accession>
<evidence type="ECO:0000256" key="1">
    <source>
        <dbReference type="SAM" id="SignalP"/>
    </source>
</evidence>
<name>A0AAX0YPW6_9GAMM</name>
<keyword evidence="3" id="KW-1185">Reference proteome</keyword>
<reference evidence="2 3" key="1">
    <citation type="submission" date="2018-01" db="EMBL/GenBank/DDBJ databases">
        <title>Whole genome sequencing of Histamine producing bacteria.</title>
        <authorList>
            <person name="Butler K."/>
        </authorList>
    </citation>
    <scope>NUCLEOTIDE SEQUENCE [LARGE SCALE GENOMIC DNA]</scope>
    <source>
        <strain evidence="2 3">A1-4</strain>
    </source>
</reference>
<dbReference type="RefSeq" id="WP_045043214.1">
    <property type="nucleotide sequence ID" value="NZ_JZTB01000013.1"/>
</dbReference>
<organism evidence="2 3">
    <name type="scientific">Photobacterium kishitanii</name>
    <dbReference type="NCBI Taxonomy" id="318456"/>
    <lineage>
        <taxon>Bacteria</taxon>
        <taxon>Pseudomonadati</taxon>
        <taxon>Pseudomonadota</taxon>
        <taxon>Gammaproteobacteria</taxon>
        <taxon>Vibrionales</taxon>
        <taxon>Vibrionaceae</taxon>
        <taxon>Photobacterium</taxon>
    </lineage>
</organism>
<sequence>MKKLIPLATASVFFCLSGCSANNSIYDHLKMMGYSDLSKTQLLDHIDNTYIESYVNEAYKNKGDIKNKNIDSIIRNKSCILEKYNVELSNQDLVITSLIYAENPNSIPIATMFAIDHYGSNVVNDTINKIDFINRSCLTNV</sequence>
<feature type="chain" id="PRO_5043690454" evidence="1">
    <location>
        <begin position="22"/>
        <end position="141"/>
    </location>
</feature>
<dbReference type="AlphaFoldDB" id="A0AAX0YPW6"/>
<proteinExistence type="predicted"/>
<evidence type="ECO:0000313" key="3">
    <source>
        <dbReference type="Proteomes" id="UP000240728"/>
    </source>
</evidence>
<gene>
    <name evidence="2" type="ORF">C0W53_23115</name>
</gene>
<dbReference type="EMBL" id="PYOZ01000042">
    <property type="protein sequence ID" value="PSX38673.1"/>
    <property type="molecule type" value="Genomic_DNA"/>
</dbReference>
<dbReference type="Proteomes" id="UP000240728">
    <property type="component" value="Unassembled WGS sequence"/>
</dbReference>